<sequence>MPPHRQAQNQAIWQEFTLVENPGRISQFANCRHCDYRAAANVTRLRQHLQECEGRLRLTFMPRKQSF</sequence>
<name>F8N133_NEUT8</name>
<dbReference type="GO" id="GO:0003677">
    <property type="term" value="F:DNA binding"/>
    <property type="evidence" value="ECO:0007669"/>
    <property type="project" value="InterPro"/>
</dbReference>
<accession>F8N133</accession>
<dbReference type="RefSeq" id="XP_009856690.1">
    <property type="nucleotide sequence ID" value="XM_009858388.1"/>
</dbReference>
<keyword evidence="2" id="KW-0863">Zinc-finger</keyword>
<dbReference type="Pfam" id="PF02892">
    <property type="entry name" value="zf-BED"/>
    <property type="match status" value="1"/>
</dbReference>
<evidence type="ECO:0000256" key="3">
    <source>
        <dbReference type="ARBA" id="ARBA00022833"/>
    </source>
</evidence>
<dbReference type="GO" id="GO:0008270">
    <property type="term" value="F:zinc ion binding"/>
    <property type="evidence" value="ECO:0007669"/>
    <property type="project" value="UniProtKB-KW"/>
</dbReference>
<keyword evidence="6" id="KW-1185">Reference proteome</keyword>
<proteinExistence type="predicted"/>
<dbReference type="EMBL" id="GL891382">
    <property type="protein sequence ID" value="EGO53066.1"/>
    <property type="molecule type" value="Genomic_DNA"/>
</dbReference>
<dbReference type="VEuPathDB" id="FungiDB:NEUTE1DRAFT_150467"/>
<keyword evidence="1" id="KW-0479">Metal-binding</keyword>
<dbReference type="InterPro" id="IPR003656">
    <property type="entry name" value="Znf_BED"/>
</dbReference>
<dbReference type="KEGG" id="nte:NEUTE1DRAFT150467"/>
<keyword evidence="3" id="KW-0862">Zinc</keyword>
<dbReference type="AlphaFoldDB" id="F8N133"/>
<evidence type="ECO:0000313" key="5">
    <source>
        <dbReference type="EMBL" id="EGO53066.1"/>
    </source>
</evidence>
<protein>
    <recommendedName>
        <fullName evidence="4">BED-type domain-containing protein</fullName>
    </recommendedName>
</protein>
<reference evidence="6" key="1">
    <citation type="journal article" date="2011" name="Genetics">
        <title>Massive changes in genome architecture accompany the transition to self-fertility in the filamentous fungus Neurospora tetrasperma.</title>
        <authorList>
            <person name="Ellison C.E."/>
            <person name="Stajich J.E."/>
            <person name="Jacobson D.J."/>
            <person name="Natvig D.O."/>
            <person name="Lapidus A."/>
            <person name="Foster B."/>
            <person name="Aerts A."/>
            <person name="Riley R."/>
            <person name="Lindquist E.A."/>
            <person name="Grigoriev I.V."/>
            <person name="Taylor J.W."/>
        </authorList>
    </citation>
    <scope>NUCLEOTIDE SEQUENCE [LARGE SCALE GENOMIC DNA]</scope>
    <source>
        <strain evidence="6">FGSC 2508 / P0657</strain>
    </source>
</reference>
<evidence type="ECO:0000313" key="6">
    <source>
        <dbReference type="Proteomes" id="UP000008065"/>
    </source>
</evidence>
<evidence type="ECO:0000256" key="2">
    <source>
        <dbReference type="ARBA" id="ARBA00022771"/>
    </source>
</evidence>
<feature type="domain" description="BED-type" evidence="4">
    <location>
        <begin position="12"/>
        <end position="51"/>
    </location>
</feature>
<dbReference type="HOGENOM" id="CLU_2813027_0_0_1"/>
<dbReference type="GeneID" id="20827246"/>
<evidence type="ECO:0000256" key="1">
    <source>
        <dbReference type="ARBA" id="ARBA00022723"/>
    </source>
</evidence>
<gene>
    <name evidence="5" type="ORF">NEUTE1DRAFT_150467</name>
</gene>
<organism evidence="5 6">
    <name type="scientific">Neurospora tetrasperma (strain FGSC 2508 / ATCC MYA-4615 / P0657)</name>
    <dbReference type="NCBI Taxonomy" id="510951"/>
    <lineage>
        <taxon>Eukaryota</taxon>
        <taxon>Fungi</taxon>
        <taxon>Dikarya</taxon>
        <taxon>Ascomycota</taxon>
        <taxon>Pezizomycotina</taxon>
        <taxon>Sordariomycetes</taxon>
        <taxon>Sordariomycetidae</taxon>
        <taxon>Sordariales</taxon>
        <taxon>Sordariaceae</taxon>
        <taxon>Neurospora</taxon>
    </lineage>
</organism>
<evidence type="ECO:0000259" key="4">
    <source>
        <dbReference type="Pfam" id="PF02892"/>
    </source>
</evidence>
<dbReference type="Proteomes" id="UP000008065">
    <property type="component" value="Unassembled WGS sequence"/>
</dbReference>